<dbReference type="Proteomes" id="UP000799437">
    <property type="component" value="Unassembled WGS sequence"/>
</dbReference>
<feature type="region of interest" description="Disordered" evidence="1">
    <location>
        <begin position="100"/>
        <end position="155"/>
    </location>
</feature>
<proteinExistence type="predicted"/>
<dbReference type="AlphaFoldDB" id="A0A6A6WL98"/>
<dbReference type="RefSeq" id="XP_033605418.1">
    <property type="nucleotide sequence ID" value="XM_033739886.1"/>
</dbReference>
<accession>A0A6A6WL98</accession>
<organism evidence="2 3">
    <name type="scientific">Pseudovirgaria hyperparasitica</name>
    <dbReference type="NCBI Taxonomy" id="470096"/>
    <lineage>
        <taxon>Eukaryota</taxon>
        <taxon>Fungi</taxon>
        <taxon>Dikarya</taxon>
        <taxon>Ascomycota</taxon>
        <taxon>Pezizomycotina</taxon>
        <taxon>Dothideomycetes</taxon>
        <taxon>Dothideomycetes incertae sedis</taxon>
        <taxon>Acrospermales</taxon>
        <taxon>Acrospermaceae</taxon>
        <taxon>Pseudovirgaria</taxon>
    </lineage>
</organism>
<sequence length="155" mass="16729">MGCCTTLQYNMSKFYLYIIAFSSAPTQLYQFEEILSTAKLGVWPSHSTSNGCQLNVTCCKAAKQARTMIKDGKDRRNKSLKRCITGACEDVKNKAERLTSDGRVERTLHGRGTRSARPSGCSIDQRSCGAIDGRQLAPPSPPPPPAALSGSAPST</sequence>
<reference evidence="2" key="1">
    <citation type="journal article" date="2020" name="Stud. Mycol.">
        <title>101 Dothideomycetes genomes: a test case for predicting lifestyles and emergence of pathogens.</title>
        <authorList>
            <person name="Haridas S."/>
            <person name="Albert R."/>
            <person name="Binder M."/>
            <person name="Bloem J."/>
            <person name="Labutti K."/>
            <person name="Salamov A."/>
            <person name="Andreopoulos B."/>
            <person name="Baker S."/>
            <person name="Barry K."/>
            <person name="Bills G."/>
            <person name="Bluhm B."/>
            <person name="Cannon C."/>
            <person name="Castanera R."/>
            <person name="Culley D."/>
            <person name="Daum C."/>
            <person name="Ezra D."/>
            <person name="Gonzalez J."/>
            <person name="Henrissat B."/>
            <person name="Kuo A."/>
            <person name="Liang C."/>
            <person name="Lipzen A."/>
            <person name="Lutzoni F."/>
            <person name="Magnuson J."/>
            <person name="Mondo S."/>
            <person name="Nolan M."/>
            <person name="Ohm R."/>
            <person name="Pangilinan J."/>
            <person name="Park H.-J."/>
            <person name="Ramirez L."/>
            <person name="Alfaro M."/>
            <person name="Sun H."/>
            <person name="Tritt A."/>
            <person name="Yoshinaga Y."/>
            <person name="Zwiers L.-H."/>
            <person name="Turgeon B."/>
            <person name="Goodwin S."/>
            <person name="Spatafora J."/>
            <person name="Crous P."/>
            <person name="Grigoriev I."/>
        </authorList>
    </citation>
    <scope>NUCLEOTIDE SEQUENCE</scope>
    <source>
        <strain evidence="2">CBS 121739</strain>
    </source>
</reference>
<evidence type="ECO:0000313" key="3">
    <source>
        <dbReference type="Proteomes" id="UP000799437"/>
    </source>
</evidence>
<gene>
    <name evidence="2" type="ORF">EJ05DRAFT_21963</name>
</gene>
<name>A0A6A6WL98_9PEZI</name>
<protein>
    <submittedName>
        <fullName evidence="2">Uncharacterized protein</fullName>
    </submittedName>
</protein>
<evidence type="ECO:0000313" key="2">
    <source>
        <dbReference type="EMBL" id="KAF2762967.1"/>
    </source>
</evidence>
<dbReference type="EMBL" id="ML996565">
    <property type="protein sequence ID" value="KAF2762967.1"/>
    <property type="molecule type" value="Genomic_DNA"/>
</dbReference>
<dbReference type="GeneID" id="54480940"/>
<keyword evidence="3" id="KW-1185">Reference proteome</keyword>
<evidence type="ECO:0000256" key="1">
    <source>
        <dbReference type="SAM" id="MobiDB-lite"/>
    </source>
</evidence>